<reference evidence="12 13" key="1">
    <citation type="submission" date="2018-02" db="EMBL/GenBank/DDBJ databases">
        <title>Genomic Encyclopedia of Archaeal and Bacterial Type Strains, Phase II (KMG-II): from individual species to whole genera.</title>
        <authorList>
            <person name="Goeker M."/>
        </authorList>
    </citation>
    <scope>NUCLEOTIDE SEQUENCE [LARGE SCALE GENOMIC DNA]</scope>
    <source>
        <strain evidence="12 13">YU 961-1</strain>
    </source>
</reference>
<evidence type="ECO:0000256" key="2">
    <source>
        <dbReference type="ARBA" id="ARBA00010838"/>
    </source>
</evidence>
<feature type="binding site" evidence="10">
    <location>
        <position position="288"/>
    </location>
    <ligand>
        <name>substrate</name>
    </ligand>
</feature>
<keyword evidence="6" id="KW-0119">Carbohydrate metabolism</keyword>
<feature type="active site" description="Nucleophile" evidence="9">
    <location>
        <position position="359"/>
    </location>
</feature>
<keyword evidence="4 11" id="KW-0378">Hydrolase</keyword>
<evidence type="ECO:0000256" key="9">
    <source>
        <dbReference type="PIRSR" id="PIRSR617736-1"/>
    </source>
</evidence>
<dbReference type="GO" id="GO:0030245">
    <property type="term" value="P:cellulose catabolic process"/>
    <property type="evidence" value="ECO:0007669"/>
    <property type="project" value="UniProtKB-KW"/>
</dbReference>
<evidence type="ECO:0000256" key="10">
    <source>
        <dbReference type="PIRSR" id="PIRSR617736-2"/>
    </source>
</evidence>
<dbReference type="Pfam" id="PF00232">
    <property type="entry name" value="Glyco_hydro_1"/>
    <property type="match status" value="1"/>
</dbReference>
<dbReference type="NCBIfam" id="TIGR03356">
    <property type="entry name" value="BGL"/>
    <property type="match status" value="1"/>
</dbReference>
<dbReference type="PRINTS" id="PR00131">
    <property type="entry name" value="GLHYDRLASE1"/>
</dbReference>
<dbReference type="InterPro" id="IPR017853">
    <property type="entry name" value="GH"/>
</dbReference>
<evidence type="ECO:0000256" key="8">
    <source>
        <dbReference type="ARBA" id="ARBA00023326"/>
    </source>
</evidence>
<evidence type="ECO:0000256" key="4">
    <source>
        <dbReference type="ARBA" id="ARBA00022801"/>
    </source>
</evidence>
<feature type="binding site" evidence="10">
    <location>
        <begin position="413"/>
        <end position="414"/>
    </location>
    <ligand>
        <name>substrate</name>
    </ligand>
</feature>
<dbReference type="SUPFAM" id="SSF51445">
    <property type="entry name" value="(Trans)glycosidases"/>
    <property type="match status" value="1"/>
</dbReference>
<evidence type="ECO:0000313" key="12">
    <source>
        <dbReference type="EMBL" id="PPK61477.1"/>
    </source>
</evidence>
<feature type="active site" description="Proton donor" evidence="9">
    <location>
        <position position="164"/>
    </location>
</feature>
<dbReference type="Gene3D" id="3.20.20.80">
    <property type="entry name" value="Glycosidases"/>
    <property type="match status" value="1"/>
</dbReference>
<name>A0A2S6GBP1_9PSEU</name>
<keyword evidence="13" id="KW-1185">Reference proteome</keyword>
<evidence type="ECO:0000313" key="13">
    <source>
        <dbReference type="Proteomes" id="UP000239203"/>
    </source>
</evidence>
<proteinExistence type="inferred from homology"/>
<feature type="binding site" evidence="10">
    <location>
        <position position="163"/>
    </location>
    <ligand>
        <name>substrate</name>
    </ligand>
</feature>
<dbReference type="InterPro" id="IPR017736">
    <property type="entry name" value="Glyco_hydro_1_beta-glucosidase"/>
</dbReference>
<dbReference type="PROSITE" id="PS00653">
    <property type="entry name" value="GLYCOSYL_HYDROL_F1_2"/>
    <property type="match status" value="1"/>
</dbReference>
<dbReference type="OrthoDB" id="9765195at2"/>
<dbReference type="PANTHER" id="PTHR10353:SF36">
    <property type="entry name" value="LP05116P"/>
    <property type="match status" value="1"/>
</dbReference>
<keyword evidence="5" id="KW-0136">Cellulose degradation</keyword>
<accession>A0A2S6GBP1</accession>
<evidence type="ECO:0000256" key="7">
    <source>
        <dbReference type="ARBA" id="ARBA00023295"/>
    </source>
</evidence>
<dbReference type="EC" id="3.2.1.21" evidence="3 11"/>
<evidence type="ECO:0000256" key="3">
    <source>
        <dbReference type="ARBA" id="ARBA00012744"/>
    </source>
</evidence>
<comment type="catalytic activity">
    <reaction evidence="1 11">
        <text>Hydrolysis of terminal, non-reducing beta-D-glucosyl residues with release of beta-D-glucose.</text>
        <dbReference type="EC" id="3.2.1.21"/>
    </reaction>
</comment>
<dbReference type="GO" id="GO:0008422">
    <property type="term" value="F:beta-glucosidase activity"/>
    <property type="evidence" value="ECO:0007669"/>
    <property type="project" value="UniProtKB-EC"/>
</dbReference>
<feature type="binding site" evidence="10">
    <location>
        <position position="20"/>
    </location>
    <ligand>
        <name>substrate</name>
    </ligand>
</feature>
<dbReference type="EMBL" id="PTIX01000041">
    <property type="protein sequence ID" value="PPK61477.1"/>
    <property type="molecule type" value="Genomic_DNA"/>
</dbReference>
<evidence type="ECO:0000256" key="6">
    <source>
        <dbReference type="ARBA" id="ARBA00023277"/>
    </source>
</evidence>
<gene>
    <name evidence="12" type="ORF">CLV40_14127</name>
</gene>
<protein>
    <recommendedName>
        <fullName evidence="3 11">Beta-glucosidase</fullName>
        <ecNumber evidence="3 11">3.2.1.21</ecNumber>
    </recommendedName>
</protein>
<dbReference type="FunFam" id="3.20.20.80:FF:000004">
    <property type="entry name" value="Beta-glucosidase 6-phospho-beta-glucosidase"/>
    <property type="match status" value="1"/>
</dbReference>
<evidence type="ECO:0000256" key="5">
    <source>
        <dbReference type="ARBA" id="ARBA00023001"/>
    </source>
</evidence>
<dbReference type="GO" id="GO:0005829">
    <property type="term" value="C:cytosol"/>
    <property type="evidence" value="ECO:0007669"/>
    <property type="project" value="TreeGrafter"/>
</dbReference>
<organism evidence="12 13">
    <name type="scientific">Actinokineospora auranticolor</name>
    <dbReference type="NCBI Taxonomy" id="155976"/>
    <lineage>
        <taxon>Bacteria</taxon>
        <taxon>Bacillati</taxon>
        <taxon>Actinomycetota</taxon>
        <taxon>Actinomycetes</taxon>
        <taxon>Pseudonocardiales</taxon>
        <taxon>Pseudonocardiaceae</taxon>
        <taxon>Actinokineospora</taxon>
    </lineage>
</organism>
<dbReference type="InterPro" id="IPR033132">
    <property type="entry name" value="GH_1_N_CS"/>
</dbReference>
<comment type="caution">
    <text evidence="12">The sequence shown here is derived from an EMBL/GenBank/DDBJ whole genome shotgun (WGS) entry which is preliminary data.</text>
</comment>
<feature type="binding site" evidence="10">
    <location>
        <position position="406"/>
    </location>
    <ligand>
        <name>substrate</name>
    </ligand>
</feature>
<dbReference type="InterPro" id="IPR001360">
    <property type="entry name" value="Glyco_hydro_1"/>
</dbReference>
<sequence>MPFPGLPDDFLWGTASAAYQVEGAVAEGGRAPSVWDTFCARPGRVRDEDTGAVAADHYHRYREDVALLRDLGVGAYRFSVSWPRVLPGGRVNAEGLGFYDRLVDELCEAGIAPAATLFHWDTPQELEDAGGWVNRDTAARFAEYAEVVGAKLGDRVRMWMTINEPVVVTLFGYALDVHAPGRALGFDALPVAHHLLLGHGLAARALRAAGCSNIGIASNHGPVWAASESEADRTAAEAYDTLVNWLFADPLLRGRYPAPELAAAMPGPVAEDLKVISEPLDFFGLNYYQPTLIGAAAPDEESAVASAPLPPGLPFAPKPLSGYPTTDFGWPVVPDGLRETIALFTARYGDDLPPIYVTESGCSYHDGDPVAGRVADQARIDYHESHLAALARAVSDGADVRGYFAWSATDNFEWAAGYRERFGLIHVDYETQRRTPKDSYFWYRDVIGRG</sequence>
<dbReference type="PANTHER" id="PTHR10353">
    <property type="entry name" value="GLYCOSYL HYDROLASE"/>
    <property type="match status" value="1"/>
</dbReference>
<keyword evidence="8" id="KW-0624">Polysaccharide degradation</keyword>
<keyword evidence="7 11" id="KW-0326">Glycosidase</keyword>
<dbReference type="RefSeq" id="WP_104483490.1">
    <property type="nucleotide sequence ID" value="NZ_CP154825.1"/>
</dbReference>
<evidence type="ECO:0000256" key="11">
    <source>
        <dbReference type="RuleBase" id="RU361175"/>
    </source>
</evidence>
<evidence type="ECO:0000256" key="1">
    <source>
        <dbReference type="ARBA" id="ARBA00000448"/>
    </source>
</evidence>
<dbReference type="Proteomes" id="UP000239203">
    <property type="component" value="Unassembled WGS sequence"/>
</dbReference>
<comment type="similarity">
    <text evidence="2 11">Belongs to the glycosyl hydrolase 1 family.</text>
</comment>
<dbReference type="AlphaFoldDB" id="A0A2S6GBP1"/>
<feature type="binding site" evidence="10">
    <location>
        <position position="119"/>
    </location>
    <ligand>
        <name>substrate</name>
    </ligand>
</feature>